<evidence type="ECO:0000313" key="1">
    <source>
        <dbReference type="EMBL" id="KAL2801673.1"/>
    </source>
</evidence>
<dbReference type="Proteomes" id="UP001610334">
    <property type="component" value="Unassembled WGS sequence"/>
</dbReference>
<comment type="caution">
    <text evidence="1">The sequence shown here is derived from an EMBL/GenBank/DDBJ whole genome shotgun (WGS) entry which is preliminary data.</text>
</comment>
<evidence type="ECO:0000313" key="2">
    <source>
        <dbReference type="Proteomes" id="UP001610334"/>
    </source>
</evidence>
<gene>
    <name evidence="1" type="ORF">BJX63DRAFT_416796</name>
</gene>
<dbReference type="EMBL" id="JBFXLT010000269">
    <property type="protein sequence ID" value="KAL2801673.1"/>
    <property type="molecule type" value="Genomic_DNA"/>
</dbReference>
<organism evidence="1 2">
    <name type="scientific">Aspergillus granulosus</name>
    <dbReference type="NCBI Taxonomy" id="176169"/>
    <lineage>
        <taxon>Eukaryota</taxon>
        <taxon>Fungi</taxon>
        <taxon>Dikarya</taxon>
        <taxon>Ascomycota</taxon>
        <taxon>Pezizomycotina</taxon>
        <taxon>Eurotiomycetes</taxon>
        <taxon>Eurotiomycetidae</taxon>
        <taxon>Eurotiales</taxon>
        <taxon>Aspergillaceae</taxon>
        <taxon>Aspergillus</taxon>
        <taxon>Aspergillus subgen. Nidulantes</taxon>
    </lineage>
</organism>
<protein>
    <submittedName>
        <fullName evidence="1">Uncharacterized protein</fullName>
    </submittedName>
</protein>
<keyword evidence="2" id="KW-1185">Reference proteome</keyword>
<name>A0ABR4GRH7_9EURO</name>
<reference evidence="1 2" key="1">
    <citation type="submission" date="2024-07" db="EMBL/GenBank/DDBJ databases">
        <title>Section-level genome sequencing and comparative genomics of Aspergillus sections Usti and Cavernicolus.</title>
        <authorList>
            <consortium name="Lawrence Berkeley National Laboratory"/>
            <person name="Nybo J.L."/>
            <person name="Vesth T.C."/>
            <person name="Theobald S."/>
            <person name="Frisvad J.C."/>
            <person name="Larsen T.O."/>
            <person name="Kjaerboelling I."/>
            <person name="Rothschild-Mancinelli K."/>
            <person name="Lyhne E.K."/>
            <person name="Kogle M.E."/>
            <person name="Barry K."/>
            <person name="Clum A."/>
            <person name="Na H."/>
            <person name="Ledsgaard L."/>
            <person name="Lin J."/>
            <person name="Lipzen A."/>
            <person name="Kuo A."/>
            <person name="Riley R."/>
            <person name="Mondo S."/>
            <person name="Labutti K."/>
            <person name="Haridas S."/>
            <person name="Pangalinan J."/>
            <person name="Salamov A.A."/>
            <person name="Simmons B.A."/>
            <person name="Magnuson J.K."/>
            <person name="Chen J."/>
            <person name="Drula E."/>
            <person name="Henrissat B."/>
            <person name="Wiebenga A."/>
            <person name="Lubbers R.J."/>
            <person name="Gomes A.C."/>
            <person name="Makela M.R."/>
            <person name="Stajich J."/>
            <person name="Grigoriev I.V."/>
            <person name="Mortensen U.H."/>
            <person name="De Vries R.P."/>
            <person name="Baker S.E."/>
            <person name="Andersen M.R."/>
        </authorList>
    </citation>
    <scope>NUCLEOTIDE SEQUENCE [LARGE SCALE GENOMIC DNA]</scope>
    <source>
        <strain evidence="1 2">CBS 588.65</strain>
    </source>
</reference>
<accession>A0ABR4GRH7</accession>
<sequence length="97" mass="11070">MGWFINYQTEPFFLAVRFQTNRPKNPPQWGTEPTKTNPVHHYSHITHLITRYCNPTAVILGACSALFVIGSFHRAIHLRDLVWVVSSKVRTVVIAPA</sequence>
<proteinExistence type="predicted"/>